<dbReference type="EMBL" id="JWIN03000001">
    <property type="protein sequence ID" value="KAB1284038.1"/>
    <property type="molecule type" value="Genomic_DNA"/>
</dbReference>
<evidence type="ECO:0000256" key="1">
    <source>
        <dbReference type="SAM" id="MobiDB-lite"/>
    </source>
</evidence>
<evidence type="ECO:0000313" key="2">
    <source>
        <dbReference type="EMBL" id="KAB1284038.1"/>
    </source>
</evidence>
<feature type="region of interest" description="Disordered" evidence="1">
    <location>
        <begin position="1"/>
        <end position="28"/>
    </location>
</feature>
<organism evidence="2 3">
    <name type="scientific">Camelus dromedarius</name>
    <name type="common">Dromedary</name>
    <name type="synonym">Arabian camel</name>
    <dbReference type="NCBI Taxonomy" id="9838"/>
    <lineage>
        <taxon>Eukaryota</taxon>
        <taxon>Metazoa</taxon>
        <taxon>Chordata</taxon>
        <taxon>Craniata</taxon>
        <taxon>Vertebrata</taxon>
        <taxon>Euteleostomi</taxon>
        <taxon>Mammalia</taxon>
        <taxon>Eutheria</taxon>
        <taxon>Laurasiatheria</taxon>
        <taxon>Artiodactyla</taxon>
        <taxon>Tylopoda</taxon>
        <taxon>Camelidae</taxon>
        <taxon>Camelus</taxon>
    </lineage>
</organism>
<protein>
    <submittedName>
        <fullName evidence="2">Uncharacterized protein</fullName>
    </submittedName>
</protein>
<proteinExistence type="predicted"/>
<name>A0A5N4EKJ0_CAMDR</name>
<sequence>MDITVTEVTWNSVSSGDRPSPQAHQHTWRQQLPIDITSFPPRPTFFTCVRLLTDTQPNAQPPNKQTRSWTD</sequence>
<accession>A0A5N4EKJ0</accession>
<reference evidence="2 3" key="1">
    <citation type="journal article" date="2019" name="Mol. Ecol. Resour.">
        <title>Improving Illumina assemblies with Hi-C and long reads: an example with the North African dromedary.</title>
        <authorList>
            <person name="Elbers J.P."/>
            <person name="Rogers M.F."/>
            <person name="Perelman P.L."/>
            <person name="Proskuryakova A.A."/>
            <person name="Serdyukova N.A."/>
            <person name="Johnson W.E."/>
            <person name="Horin P."/>
            <person name="Corander J."/>
            <person name="Murphy D."/>
            <person name="Burger P.A."/>
        </authorList>
    </citation>
    <scope>NUCLEOTIDE SEQUENCE [LARGE SCALE GENOMIC DNA]</scope>
    <source>
        <strain evidence="2">Drom800</strain>
        <tissue evidence="2">Blood</tissue>
    </source>
</reference>
<dbReference type="Proteomes" id="UP000299084">
    <property type="component" value="Unassembled WGS sequence"/>
</dbReference>
<keyword evidence="3" id="KW-1185">Reference proteome</keyword>
<evidence type="ECO:0000313" key="3">
    <source>
        <dbReference type="Proteomes" id="UP000299084"/>
    </source>
</evidence>
<comment type="caution">
    <text evidence="2">The sequence shown here is derived from an EMBL/GenBank/DDBJ whole genome shotgun (WGS) entry which is preliminary data.</text>
</comment>
<gene>
    <name evidence="2" type="ORF">Cadr_000000857</name>
</gene>
<dbReference type="AlphaFoldDB" id="A0A5N4EKJ0"/>